<dbReference type="SUPFAM" id="SSF56935">
    <property type="entry name" value="Porins"/>
    <property type="match status" value="1"/>
</dbReference>
<evidence type="ECO:0000256" key="1">
    <source>
        <dbReference type="ARBA" id="ARBA00004571"/>
    </source>
</evidence>
<evidence type="ECO:0000256" key="2">
    <source>
        <dbReference type="ARBA" id="ARBA00022448"/>
    </source>
</evidence>
<keyword evidence="11" id="KW-1185">Reference proteome</keyword>
<dbReference type="GO" id="GO:0015344">
    <property type="term" value="F:siderophore uptake transmembrane transporter activity"/>
    <property type="evidence" value="ECO:0007669"/>
    <property type="project" value="TreeGrafter"/>
</dbReference>
<comment type="caution">
    <text evidence="10">The sequence shown here is derived from an EMBL/GenBank/DDBJ whole genome shotgun (WGS) entry which is preliminary data.</text>
</comment>
<feature type="domain" description="TonB-dependent receptor-like beta-barrel" evidence="9">
    <location>
        <begin position="2"/>
        <end position="136"/>
    </location>
</feature>
<evidence type="ECO:0000256" key="8">
    <source>
        <dbReference type="PROSITE-ProRule" id="PRU01360"/>
    </source>
</evidence>
<dbReference type="RefSeq" id="WP_131185630.1">
    <property type="nucleotide sequence ID" value="NZ_QJUO01000032.1"/>
</dbReference>
<gene>
    <name evidence="10" type="ORF">DNJ96_05380</name>
</gene>
<dbReference type="Gene3D" id="2.40.170.20">
    <property type="entry name" value="TonB-dependent receptor, beta-barrel domain"/>
    <property type="match status" value="1"/>
</dbReference>
<evidence type="ECO:0000256" key="3">
    <source>
        <dbReference type="ARBA" id="ARBA00022452"/>
    </source>
</evidence>
<dbReference type="InterPro" id="IPR039426">
    <property type="entry name" value="TonB-dep_rcpt-like"/>
</dbReference>
<accession>A0A4Q9RC94</accession>
<dbReference type="InterPro" id="IPR000531">
    <property type="entry name" value="Beta-barrel_TonB"/>
</dbReference>
<dbReference type="PANTHER" id="PTHR32552:SF74">
    <property type="entry name" value="HYDROXAMATE SIDEROPHORE RECEPTOR FHUE"/>
    <property type="match status" value="1"/>
</dbReference>
<proteinExistence type="inferred from homology"/>
<name>A0A4Q9RC94_9GAMM</name>
<dbReference type="EMBL" id="QJUP01000004">
    <property type="protein sequence ID" value="TBU98671.1"/>
    <property type="molecule type" value="Genomic_DNA"/>
</dbReference>
<dbReference type="AlphaFoldDB" id="A0A4Q9RC94"/>
<evidence type="ECO:0000313" key="10">
    <source>
        <dbReference type="EMBL" id="TBU98671.1"/>
    </source>
</evidence>
<dbReference type="InterPro" id="IPR036942">
    <property type="entry name" value="Beta-barrel_TonB_sf"/>
</dbReference>
<reference evidence="10 11" key="1">
    <citation type="submission" date="2018-06" db="EMBL/GenBank/DDBJ databases">
        <title>Three novel Pseudomonas species isolated from symptomatic oak.</title>
        <authorList>
            <person name="Bueno-Gonzalez V."/>
            <person name="Brady C."/>
        </authorList>
    </citation>
    <scope>NUCLEOTIDE SEQUENCE [LARGE SCALE GENOMIC DNA]</scope>
    <source>
        <strain evidence="10 11">P17C</strain>
    </source>
</reference>
<keyword evidence="3 8" id="KW-1134">Transmembrane beta strand</keyword>
<evidence type="ECO:0000313" key="11">
    <source>
        <dbReference type="Proteomes" id="UP000292639"/>
    </source>
</evidence>
<keyword evidence="2 8" id="KW-0813">Transport</keyword>
<dbReference type="PANTHER" id="PTHR32552">
    <property type="entry name" value="FERRICHROME IRON RECEPTOR-RELATED"/>
    <property type="match status" value="1"/>
</dbReference>
<evidence type="ECO:0000256" key="5">
    <source>
        <dbReference type="ARBA" id="ARBA00023077"/>
    </source>
</evidence>
<organism evidence="10 11">
    <name type="scientific">Stutzerimonas kirkiae</name>
    <dbReference type="NCBI Taxonomy" id="2211392"/>
    <lineage>
        <taxon>Bacteria</taxon>
        <taxon>Pseudomonadati</taxon>
        <taxon>Pseudomonadota</taxon>
        <taxon>Gammaproteobacteria</taxon>
        <taxon>Pseudomonadales</taxon>
        <taxon>Pseudomonadaceae</taxon>
        <taxon>Stutzerimonas</taxon>
    </lineage>
</organism>
<keyword evidence="5" id="KW-0798">TonB box</keyword>
<keyword evidence="7 8" id="KW-0998">Cell outer membrane</keyword>
<protein>
    <recommendedName>
        <fullName evidence="9">TonB-dependent receptor-like beta-barrel domain-containing protein</fullName>
    </recommendedName>
</protein>
<evidence type="ECO:0000256" key="6">
    <source>
        <dbReference type="ARBA" id="ARBA00023136"/>
    </source>
</evidence>
<dbReference type="Proteomes" id="UP000292639">
    <property type="component" value="Unassembled WGS sequence"/>
</dbReference>
<keyword evidence="4 8" id="KW-0812">Transmembrane</keyword>
<evidence type="ECO:0000259" key="9">
    <source>
        <dbReference type="Pfam" id="PF00593"/>
    </source>
</evidence>
<evidence type="ECO:0000256" key="4">
    <source>
        <dbReference type="ARBA" id="ARBA00022692"/>
    </source>
</evidence>
<keyword evidence="6 8" id="KW-0472">Membrane</keyword>
<dbReference type="PROSITE" id="PS52016">
    <property type="entry name" value="TONB_DEPENDENT_REC_3"/>
    <property type="match status" value="1"/>
</dbReference>
<dbReference type="GO" id="GO:0009279">
    <property type="term" value="C:cell outer membrane"/>
    <property type="evidence" value="ECO:0007669"/>
    <property type="project" value="UniProtKB-SubCell"/>
</dbReference>
<comment type="similarity">
    <text evidence="8">Belongs to the TonB-dependent receptor family.</text>
</comment>
<comment type="subcellular location">
    <subcellularLocation>
        <location evidence="1 8">Cell outer membrane</location>
        <topology evidence="1 8">Multi-pass membrane protein</topology>
    </subcellularLocation>
</comment>
<sequence length="160" mass="17854">MLNASLSLFKTDQENLAVWNGTLYSYVSTTVTTEGVELELNGELAEGWQFSSGYAYSVSRNDDNERILMRAPLHSLKTFTTYRLPGAFNKLTVGGGFNWESRTHDGAQTEQSSYALFNLWGRYEISENLSASININKLFDKEYYLSIAGNSVAYGAPVMS</sequence>
<dbReference type="Pfam" id="PF00593">
    <property type="entry name" value="TonB_dep_Rec_b-barrel"/>
    <property type="match status" value="1"/>
</dbReference>
<evidence type="ECO:0000256" key="7">
    <source>
        <dbReference type="ARBA" id="ARBA00023237"/>
    </source>
</evidence>